<dbReference type="AlphaFoldDB" id="A0A182UV28"/>
<dbReference type="GO" id="GO:0016020">
    <property type="term" value="C:membrane"/>
    <property type="evidence" value="ECO:0007669"/>
    <property type="project" value="UniProtKB-SubCell"/>
</dbReference>
<evidence type="ECO:0000256" key="6">
    <source>
        <dbReference type="SAM" id="Phobius"/>
    </source>
</evidence>
<feature type="compositionally biased region" description="Low complexity" evidence="5">
    <location>
        <begin position="11"/>
        <end position="33"/>
    </location>
</feature>
<dbReference type="KEGG" id="amer:121593284"/>
<feature type="region of interest" description="Disordered" evidence="5">
    <location>
        <begin position="1"/>
        <end position="37"/>
    </location>
</feature>
<feature type="transmembrane region" description="Helical" evidence="6">
    <location>
        <begin position="333"/>
        <end position="351"/>
    </location>
</feature>
<dbReference type="RefSeq" id="XP_041771490.1">
    <property type="nucleotide sequence ID" value="XM_041915556.1"/>
</dbReference>
<sequence>MAREVGKIQPQNSSRRIISNQSSSASNSSVDSGNSDKMRKPLLDERWTSILYTLVVSLLYVTAGTMVGWSSGTFRRSNGPGAEPLALPLLDNWSISLAATPAIIITVTACVVHRCYHWIGTKAFLLTASLLAIGSSTLEAYGLTFWSASAARILAGIAAGIAFTLVPSYVDEFGSATGSNGPHRPPLNEILATAFPLGVLLRFAADLLPLPADPTVSALVWGALPTFAFVGLLFLPDSARFLCANGRVAQAAAILQRTHEPAAQPALQECLARWQQPGPGLVEALVRQANFTLLVPLLALFALQAFLGVLPMLFYLAGLVELAGEQVQSPERVATLLVALFTLAVPLSRYLHASQLQQRPVLVLSAMLIALATLALGWHCHERRTRNLDLTELPSEWPFYCFALMFVAYAVGFYRLPGTLLAAEVADENLLALRTAATAIGWGAVYLGVRLLPVLLRTIGLGWVLWNVALVALSAAGLVLLCLPAQDEYAHKALAGGTSPSSMTSSVCSTGSSASPAVTACWPCSSTTDQSGDAPQHYSYAGKRTPGEVIRGPELV</sequence>
<feature type="transmembrane region" description="Helical" evidence="6">
    <location>
        <begin position="216"/>
        <end position="235"/>
    </location>
</feature>
<evidence type="ECO:0000256" key="3">
    <source>
        <dbReference type="ARBA" id="ARBA00022989"/>
    </source>
</evidence>
<comment type="subcellular location">
    <subcellularLocation>
        <location evidence="1">Membrane</location>
    </subcellularLocation>
</comment>
<dbReference type="VEuPathDB" id="VectorBase:AMEM21_007541"/>
<dbReference type="Proteomes" id="UP000075903">
    <property type="component" value="Unassembled WGS sequence"/>
</dbReference>
<feature type="transmembrane region" description="Helical" evidence="6">
    <location>
        <begin position="461"/>
        <end position="483"/>
    </location>
</feature>
<dbReference type="InterPro" id="IPR036259">
    <property type="entry name" value="MFS_trans_sf"/>
</dbReference>
<name>A0A182UV28_ANOME</name>
<evidence type="ECO:0000256" key="2">
    <source>
        <dbReference type="ARBA" id="ARBA00022692"/>
    </source>
</evidence>
<dbReference type="SUPFAM" id="SSF103473">
    <property type="entry name" value="MFS general substrate transporter"/>
    <property type="match status" value="1"/>
</dbReference>
<dbReference type="PANTHER" id="PTHR48021:SF96">
    <property type="entry name" value="FACILITATED TREHALOSE TRANSPORTER TRET1-1-RELATED"/>
    <property type="match status" value="1"/>
</dbReference>
<dbReference type="GeneID" id="121593284"/>
<evidence type="ECO:0000256" key="1">
    <source>
        <dbReference type="ARBA" id="ARBA00004370"/>
    </source>
</evidence>
<dbReference type="InterPro" id="IPR005828">
    <property type="entry name" value="MFS_sugar_transport-like"/>
</dbReference>
<feature type="transmembrane region" description="Helical" evidence="6">
    <location>
        <begin position="47"/>
        <end position="69"/>
    </location>
</feature>
<feature type="transmembrane region" description="Helical" evidence="6">
    <location>
        <begin position="397"/>
        <end position="417"/>
    </location>
</feature>
<keyword evidence="4 6" id="KW-0472">Membrane</keyword>
<evidence type="ECO:0008006" key="9">
    <source>
        <dbReference type="Google" id="ProtNLM"/>
    </source>
</evidence>
<dbReference type="GO" id="GO:0022857">
    <property type="term" value="F:transmembrane transporter activity"/>
    <property type="evidence" value="ECO:0007669"/>
    <property type="project" value="InterPro"/>
</dbReference>
<reference evidence="7" key="1">
    <citation type="submission" date="2020-05" db="UniProtKB">
        <authorList>
            <consortium name="EnsemblMetazoa"/>
        </authorList>
    </citation>
    <scope>IDENTIFICATION</scope>
    <source>
        <strain evidence="7">MAF</strain>
    </source>
</reference>
<dbReference type="InterPro" id="IPR050549">
    <property type="entry name" value="MFS_Trehalose_Transporter"/>
</dbReference>
<evidence type="ECO:0000256" key="5">
    <source>
        <dbReference type="SAM" id="MobiDB-lite"/>
    </source>
</evidence>
<feature type="transmembrane region" description="Helical" evidence="6">
    <location>
        <begin position="124"/>
        <end position="144"/>
    </location>
</feature>
<dbReference type="STRING" id="30066.A0A182UV28"/>
<feature type="transmembrane region" description="Helical" evidence="6">
    <location>
        <begin position="429"/>
        <end position="449"/>
    </location>
</feature>
<evidence type="ECO:0000256" key="4">
    <source>
        <dbReference type="ARBA" id="ARBA00023136"/>
    </source>
</evidence>
<evidence type="ECO:0000313" key="8">
    <source>
        <dbReference type="Proteomes" id="UP000075903"/>
    </source>
</evidence>
<proteinExistence type="predicted"/>
<dbReference type="Gene3D" id="1.20.1250.20">
    <property type="entry name" value="MFS general substrate transporter like domains"/>
    <property type="match status" value="1"/>
</dbReference>
<feature type="region of interest" description="Disordered" evidence="5">
    <location>
        <begin position="526"/>
        <end position="556"/>
    </location>
</feature>
<keyword evidence="2 6" id="KW-0812">Transmembrane</keyword>
<dbReference type="EnsemblMetazoa" id="AMEM004156-RA">
    <property type="protein sequence ID" value="AMEM004156-PA"/>
    <property type="gene ID" value="AMEM004156"/>
</dbReference>
<protein>
    <recommendedName>
        <fullName evidence="9">Major facilitator superfamily (MFS) profile domain-containing protein</fullName>
    </recommendedName>
</protein>
<feature type="transmembrane region" description="Helical" evidence="6">
    <location>
        <begin position="291"/>
        <end position="313"/>
    </location>
</feature>
<keyword evidence="8" id="KW-1185">Reference proteome</keyword>
<evidence type="ECO:0000313" key="7">
    <source>
        <dbReference type="EnsemblMetazoa" id="AMEM004156-PA"/>
    </source>
</evidence>
<feature type="transmembrane region" description="Helical" evidence="6">
    <location>
        <begin position="93"/>
        <end position="112"/>
    </location>
</feature>
<organism evidence="7 8">
    <name type="scientific">Anopheles merus</name>
    <name type="common">Mosquito</name>
    <dbReference type="NCBI Taxonomy" id="30066"/>
    <lineage>
        <taxon>Eukaryota</taxon>
        <taxon>Metazoa</taxon>
        <taxon>Ecdysozoa</taxon>
        <taxon>Arthropoda</taxon>
        <taxon>Hexapoda</taxon>
        <taxon>Insecta</taxon>
        <taxon>Pterygota</taxon>
        <taxon>Neoptera</taxon>
        <taxon>Endopterygota</taxon>
        <taxon>Diptera</taxon>
        <taxon>Nematocera</taxon>
        <taxon>Culicoidea</taxon>
        <taxon>Culicidae</taxon>
        <taxon>Anophelinae</taxon>
        <taxon>Anopheles</taxon>
    </lineage>
</organism>
<dbReference type="Pfam" id="PF00083">
    <property type="entry name" value="Sugar_tr"/>
    <property type="match status" value="1"/>
</dbReference>
<keyword evidence="3 6" id="KW-1133">Transmembrane helix</keyword>
<feature type="transmembrane region" description="Helical" evidence="6">
    <location>
        <begin position="360"/>
        <end position="377"/>
    </location>
</feature>
<accession>A0A182UV28</accession>
<dbReference type="VEuPathDB" id="VectorBase:AMEM004156"/>
<dbReference type="PANTHER" id="PTHR48021">
    <property type="match status" value="1"/>
</dbReference>